<dbReference type="GO" id="GO:0016491">
    <property type="term" value="F:oxidoreductase activity"/>
    <property type="evidence" value="ECO:0007669"/>
    <property type="project" value="UniProtKB-KW"/>
</dbReference>
<gene>
    <name evidence="5" type="ORF">A7U60_g2637</name>
</gene>
<dbReference type="PROSITE" id="PS00061">
    <property type="entry name" value="ADH_SHORT"/>
    <property type="match status" value="1"/>
</dbReference>
<keyword evidence="6" id="KW-1185">Reference proteome</keyword>
<dbReference type="EMBL" id="LNZH02000140">
    <property type="protein sequence ID" value="OCB90175.1"/>
    <property type="molecule type" value="Genomic_DNA"/>
</dbReference>
<evidence type="ECO:0000256" key="3">
    <source>
        <dbReference type="ARBA" id="ARBA00023002"/>
    </source>
</evidence>
<comment type="similarity">
    <text evidence="1 4">Belongs to the short-chain dehydrogenases/reductases (SDR) family.</text>
</comment>
<comment type="caution">
    <text evidence="5">The sequence shown here is derived from an EMBL/GenBank/DDBJ whole genome shotgun (WGS) entry which is preliminary data.</text>
</comment>
<dbReference type="InterPro" id="IPR052178">
    <property type="entry name" value="Sec_Metab_Biosynth_SDR"/>
</dbReference>
<reference evidence="5" key="1">
    <citation type="submission" date="2016-06" db="EMBL/GenBank/DDBJ databases">
        <title>Draft Genome sequence of the fungus Inonotus baumii.</title>
        <authorList>
            <person name="Zhu H."/>
            <person name="Lin W."/>
        </authorList>
    </citation>
    <scope>NUCLEOTIDE SEQUENCE</scope>
    <source>
        <strain evidence="5">821</strain>
    </source>
</reference>
<sequence>MPGDKNLSFEALYNLTGRVALVTGGGSGIGLMIATGLATNGAKVYISGRRKDVLDKAANSIDEVVKGSLHPLPMDVTDKTSILEALKTIEEKEGKLHILVNNSGQLGPVSTFLNDMSAPEHRDPGVLGRALFDNESFELWADLYRINTFSIFFVTTAFLSLLSKGAEDSKLLQSTVVNVTSISGIMRIAQNHFAYNSGKAASSHLTRLLATEFALKGVPVRVNAVAPGVYATEMTRSTISDPSSCSVEQTNAAGQSIIPIPAARPGTAQEIVGTVIYLVSPAGCYTNGQELVVDGGYLCVNPSSG</sequence>
<evidence type="ECO:0000256" key="2">
    <source>
        <dbReference type="ARBA" id="ARBA00022857"/>
    </source>
</evidence>
<dbReference type="PANTHER" id="PTHR43618">
    <property type="entry name" value="7-ALPHA-HYDROXYSTEROID DEHYDROGENASE"/>
    <property type="match status" value="1"/>
</dbReference>
<dbReference type="AlphaFoldDB" id="A0A9Q5I1X1"/>
<dbReference type="PRINTS" id="PR00080">
    <property type="entry name" value="SDRFAMILY"/>
</dbReference>
<dbReference type="PANTHER" id="PTHR43618:SF4">
    <property type="entry name" value="SHORT CHAIN DEHYDROGENASE_REDUCTASE FAMILY (AFU_ORTHOLOGUE AFUA_7G04540)"/>
    <property type="match status" value="1"/>
</dbReference>
<proteinExistence type="inferred from homology"/>
<evidence type="ECO:0000256" key="4">
    <source>
        <dbReference type="RuleBase" id="RU000363"/>
    </source>
</evidence>
<dbReference type="InterPro" id="IPR002347">
    <property type="entry name" value="SDR_fam"/>
</dbReference>
<evidence type="ECO:0000313" key="5">
    <source>
        <dbReference type="EMBL" id="OCB90175.1"/>
    </source>
</evidence>
<name>A0A9Q5I1X1_SANBA</name>
<evidence type="ECO:0000313" key="6">
    <source>
        <dbReference type="Proteomes" id="UP000757232"/>
    </source>
</evidence>
<dbReference type="Pfam" id="PF00106">
    <property type="entry name" value="adh_short"/>
    <property type="match status" value="1"/>
</dbReference>
<accession>A0A9Q5I1X1</accession>
<dbReference type="OrthoDB" id="3819888at2759"/>
<dbReference type="InterPro" id="IPR036291">
    <property type="entry name" value="NAD(P)-bd_dom_sf"/>
</dbReference>
<dbReference type="SUPFAM" id="SSF51735">
    <property type="entry name" value="NAD(P)-binding Rossmann-fold domains"/>
    <property type="match status" value="1"/>
</dbReference>
<organism evidence="5 6">
    <name type="scientific">Sanghuangporus baumii</name>
    <name type="common">Phellinus baumii</name>
    <dbReference type="NCBI Taxonomy" id="108892"/>
    <lineage>
        <taxon>Eukaryota</taxon>
        <taxon>Fungi</taxon>
        <taxon>Dikarya</taxon>
        <taxon>Basidiomycota</taxon>
        <taxon>Agaricomycotina</taxon>
        <taxon>Agaricomycetes</taxon>
        <taxon>Hymenochaetales</taxon>
        <taxon>Hymenochaetaceae</taxon>
        <taxon>Sanghuangporus</taxon>
    </lineage>
</organism>
<dbReference type="PRINTS" id="PR00081">
    <property type="entry name" value="GDHRDH"/>
</dbReference>
<protein>
    <submittedName>
        <fullName evidence="5">Short-chain dehydrogenase</fullName>
    </submittedName>
</protein>
<dbReference type="Proteomes" id="UP000757232">
    <property type="component" value="Unassembled WGS sequence"/>
</dbReference>
<evidence type="ECO:0000256" key="1">
    <source>
        <dbReference type="ARBA" id="ARBA00006484"/>
    </source>
</evidence>
<keyword evidence="2" id="KW-0521">NADP</keyword>
<dbReference type="Gene3D" id="3.40.50.720">
    <property type="entry name" value="NAD(P)-binding Rossmann-like Domain"/>
    <property type="match status" value="1"/>
</dbReference>
<dbReference type="InterPro" id="IPR020904">
    <property type="entry name" value="Sc_DH/Rdtase_CS"/>
</dbReference>
<dbReference type="CDD" id="cd05233">
    <property type="entry name" value="SDR_c"/>
    <property type="match status" value="1"/>
</dbReference>
<keyword evidence="3" id="KW-0560">Oxidoreductase</keyword>